<dbReference type="EMBL" id="CP012176">
    <property type="protein sequence ID" value="AKV83487.1"/>
    <property type="molecule type" value="Genomic_DNA"/>
</dbReference>
<dbReference type="RefSeq" id="WP_012021459.1">
    <property type="nucleotide sequence ID" value="NZ_AP019770.1"/>
</dbReference>
<dbReference type="Proteomes" id="UP000061362">
    <property type="component" value="Chromosome"/>
</dbReference>
<proteinExistence type="predicted"/>
<evidence type="ECO:0000313" key="13">
    <source>
        <dbReference type="Proteomes" id="UP000062475"/>
    </source>
</evidence>
<dbReference type="Proteomes" id="UP000029084">
    <property type="component" value="Chromosome"/>
</dbReference>
<keyword evidence="1" id="KW-1133">Transmembrane helix</keyword>
<evidence type="ECO:0000313" key="3">
    <source>
        <dbReference type="EMBL" id="AIM27656.1"/>
    </source>
</evidence>
<feature type="transmembrane region" description="Helical" evidence="1">
    <location>
        <begin position="30"/>
        <end position="51"/>
    </location>
</feature>
<dbReference type="Proteomes" id="UP000062475">
    <property type="component" value="Chromosome"/>
</dbReference>
<name>A0A088E5S0_9CREN</name>
<dbReference type="GeneID" id="91756019"/>
<dbReference type="PANTHER" id="PTHR22911">
    <property type="entry name" value="ACYL-MALONYL CONDENSING ENZYME-RELATED"/>
    <property type="match status" value="1"/>
</dbReference>
<dbReference type="InterPro" id="IPR037185">
    <property type="entry name" value="EmrE-like"/>
</dbReference>
<dbReference type="Proteomes" id="UP000062398">
    <property type="component" value="Chromosome"/>
</dbReference>
<evidence type="ECO:0000313" key="4">
    <source>
        <dbReference type="EMBL" id="AKV74513.1"/>
    </source>
</evidence>
<sequence length="273" mass="30025">MKLSRAFYDLVGASVLWGTIGIAVQEAYRFGANSLGIVLFRTLFSCLILFYQGNRKILLRWESIAMGLIAGTFYEIYAFTIILDGAPLSSFLLYTAPLFVILFSYALFKEELNLRKVIGSFIVIVALYLDYLGTPTPVELIWGILSGVSYAGLISFSKFLQLRRFSGWDVLSAQSVWSLPLSLVVSLPFSRSISVGSVAGGLYMAILGTIIPYYLFYRGIKLMDSAIATVISALEPVVTTLLAYPLLGQTLTPLQILSASMILGSSIWLSLSR</sequence>
<reference evidence="11 12" key="2">
    <citation type="journal article" date="2015" name="Genome Announc.">
        <title>Complete Genome Sequences of Evolved Arsenate-Resistant Metallosphaera sedula Strains.</title>
        <authorList>
            <person name="Ai C."/>
            <person name="McCarthy S."/>
            <person name="Schackwitz W."/>
            <person name="Martin J."/>
            <person name="Lipzen A."/>
            <person name="Blum P."/>
        </authorList>
    </citation>
    <scope>NUCLEOTIDE SEQUENCE [LARGE SCALE GENOMIC DNA]</scope>
    <source>
        <strain evidence="6 12">ARS120-1</strain>
        <strain evidence="7 11">ARS120-2</strain>
        <strain evidence="4 14">ARS50-1</strain>
        <strain evidence="5 13">ARS50-2</strain>
    </source>
</reference>
<evidence type="ECO:0000313" key="14">
    <source>
        <dbReference type="Proteomes" id="UP000068832"/>
    </source>
</evidence>
<dbReference type="EMBL" id="CP012174">
    <property type="protein sequence ID" value="AKV79003.1"/>
    <property type="molecule type" value="Genomic_DNA"/>
</dbReference>
<evidence type="ECO:0000313" key="5">
    <source>
        <dbReference type="EMBL" id="AKV76752.1"/>
    </source>
</evidence>
<dbReference type="OMA" id="LSFWRCA"/>
<keyword evidence="1" id="KW-0472">Membrane</keyword>
<feature type="transmembrane region" description="Helical" evidence="1">
    <location>
        <begin position="140"/>
        <end position="160"/>
    </location>
</feature>
<dbReference type="OrthoDB" id="42541at2157"/>
<evidence type="ECO:0000313" key="8">
    <source>
        <dbReference type="EMBL" id="AKV83487.1"/>
    </source>
</evidence>
<dbReference type="EMBL" id="CP012172">
    <property type="protein sequence ID" value="AKV74513.1"/>
    <property type="molecule type" value="Genomic_DNA"/>
</dbReference>
<evidence type="ECO:0000313" key="10">
    <source>
        <dbReference type="Proteomes" id="UP000056255"/>
    </source>
</evidence>
<dbReference type="GO" id="GO:0016020">
    <property type="term" value="C:membrane"/>
    <property type="evidence" value="ECO:0007669"/>
    <property type="project" value="InterPro"/>
</dbReference>
<feature type="transmembrane region" description="Helical" evidence="1">
    <location>
        <begin position="63"/>
        <end position="82"/>
    </location>
</feature>
<dbReference type="Proteomes" id="UP000068832">
    <property type="component" value="Chromosome"/>
</dbReference>
<evidence type="ECO:0000256" key="1">
    <source>
        <dbReference type="SAM" id="Phobius"/>
    </source>
</evidence>
<feature type="transmembrane region" description="Helical" evidence="1">
    <location>
        <begin position="193"/>
        <end position="215"/>
    </location>
</feature>
<evidence type="ECO:0000313" key="12">
    <source>
        <dbReference type="Proteomes" id="UP000062398"/>
    </source>
</evidence>
<gene>
    <name evidence="3" type="ORF">HA72_1515</name>
    <name evidence="4" type="ORF">MsedA_1537</name>
    <name evidence="5" type="ORF">MsedB_1539</name>
    <name evidence="6" type="ORF">MsedC_1537</name>
    <name evidence="7" type="ORF">MsedD_1538</name>
    <name evidence="8" type="ORF">MsedE_1543</name>
</gene>
<keyword evidence="1" id="KW-0812">Transmembrane</keyword>
<dbReference type="InterPro" id="IPR000620">
    <property type="entry name" value="EamA_dom"/>
</dbReference>
<evidence type="ECO:0000313" key="7">
    <source>
        <dbReference type="EMBL" id="AKV81248.1"/>
    </source>
</evidence>
<feature type="transmembrane region" description="Helical" evidence="1">
    <location>
        <begin position="117"/>
        <end position="134"/>
    </location>
</feature>
<protein>
    <submittedName>
        <fullName evidence="4">Permease</fullName>
    </submittedName>
</protein>
<feature type="transmembrane region" description="Helical" evidence="1">
    <location>
        <begin position="7"/>
        <end position="24"/>
    </location>
</feature>
<dbReference type="SUPFAM" id="SSF103481">
    <property type="entry name" value="Multidrug resistance efflux transporter EmrE"/>
    <property type="match status" value="2"/>
</dbReference>
<dbReference type="EMBL" id="CP008822">
    <property type="protein sequence ID" value="AIM27656.1"/>
    <property type="molecule type" value="Genomic_DNA"/>
</dbReference>
<feature type="domain" description="EamA" evidence="2">
    <location>
        <begin position="140"/>
        <end position="270"/>
    </location>
</feature>
<reference evidence="3 9" key="1">
    <citation type="journal article" date="2014" name="J. Bacteriol.">
        <title>Role of an Archaeal PitA Transporter in the Copper and Arsenic Resistance of Metallosphaera sedula, an Extreme Thermoacidophile.</title>
        <authorList>
            <person name="McCarthy S."/>
            <person name="Ai C."/>
            <person name="Wheaton G."/>
            <person name="Tevatia R."/>
            <person name="Eckrich V."/>
            <person name="Kelly R."/>
            <person name="Blum P."/>
        </authorList>
    </citation>
    <scope>NUCLEOTIDE SEQUENCE [LARGE SCALE GENOMIC DNA]</scope>
    <source>
        <strain evidence="3 9">CuR1</strain>
    </source>
</reference>
<evidence type="ECO:0000259" key="2">
    <source>
        <dbReference type="Pfam" id="PF00892"/>
    </source>
</evidence>
<organism evidence="3 9">
    <name type="scientific">Metallosphaera sedula</name>
    <dbReference type="NCBI Taxonomy" id="43687"/>
    <lineage>
        <taxon>Archaea</taxon>
        <taxon>Thermoproteota</taxon>
        <taxon>Thermoprotei</taxon>
        <taxon>Sulfolobales</taxon>
        <taxon>Sulfolobaceae</taxon>
        <taxon>Metallosphaera</taxon>
    </lineage>
</organism>
<dbReference type="Pfam" id="PF00892">
    <property type="entry name" value="EamA"/>
    <property type="match status" value="2"/>
</dbReference>
<evidence type="ECO:0000313" key="6">
    <source>
        <dbReference type="EMBL" id="AKV79003.1"/>
    </source>
</evidence>
<dbReference type="EMBL" id="CP012175">
    <property type="protein sequence ID" value="AKV81248.1"/>
    <property type="molecule type" value="Genomic_DNA"/>
</dbReference>
<dbReference type="EMBL" id="CP012173">
    <property type="protein sequence ID" value="AKV76752.1"/>
    <property type="molecule type" value="Genomic_DNA"/>
</dbReference>
<accession>A0A088E5S0</accession>
<feature type="domain" description="EamA" evidence="2">
    <location>
        <begin position="11"/>
        <end position="129"/>
    </location>
</feature>
<evidence type="ECO:0000313" key="9">
    <source>
        <dbReference type="Proteomes" id="UP000029084"/>
    </source>
</evidence>
<feature type="transmembrane region" description="Helical" evidence="1">
    <location>
        <begin position="88"/>
        <end position="108"/>
    </location>
</feature>
<dbReference type="Proteomes" id="UP000056255">
    <property type="component" value="Chromosome"/>
</dbReference>
<dbReference type="PATRIC" id="fig|43687.5.peg.1644"/>
<dbReference type="PANTHER" id="PTHR22911:SF79">
    <property type="entry name" value="MOBA-LIKE NTP TRANSFERASE DOMAIN-CONTAINING PROTEIN"/>
    <property type="match status" value="1"/>
</dbReference>
<dbReference type="AlphaFoldDB" id="A0A088E5S0"/>
<feature type="transmembrane region" description="Helical" evidence="1">
    <location>
        <begin position="227"/>
        <end position="247"/>
    </location>
</feature>
<reference evidence="8 10" key="3">
    <citation type="submission" date="2015-07" db="EMBL/GenBank/DDBJ databases">
        <title>Physiological, transcriptional responses and genome re-sequencing of acid resistant extremely thermoacidophilic Metallosphaera sedula SARC-M1.</title>
        <authorList>
            <person name="Ai C."/>
            <person name="McCarthy S."/>
            <person name="Eckrich V."/>
            <person name="Rudrappa D."/>
            <person name="Qiu G."/>
            <person name="Blum P."/>
        </authorList>
    </citation>
    <scope>NUCLEOTIDE SEQUENCE [LARGE SCALE GENOMIC DNA]</scope>
    <source>
        <strain evidence="8 10">SARC-M1</strain>
    </source>
</reference>
<evidence type="ECO:0000313" key="11">
    <source>
        <dbReference type="Proteomes" id="UP000061362"/>
    </source>
</evidence>